<accession>A0ABY0VMI7</accession>
<protein>
    <recommendedName>
        <fullName evidence="4">Chromosome segregation protein SMC</fullName>
    </recommendedName>
</protein>
<reference evidence="2 3" key="1">
    <citation type="submission" date="2016-10" db="EMBL/GenBank/DDBJ databases">
        <authorList>
            <person name="Varghese N."/>
            <person name="Submissions S."/>
        </authorList>
    </citation>
    <scope>NUCLEOTIDE SEQUENCE [LARGE SCALE GENOMIC DNA]</scope>
    <source>
        <strain evidence="2 3">BS3667</strain>
    </source>
</reference>
<name>A0ABY0VMI7_9PSED</name>
<dbReference type="GeneID" id="96619213"/>
<sequence length="326" mass="37636">MNEFQASAEQRGLPNNKQQGIEVMDIAKSISDDCETTSLCDKREILLEEIEKLKAYRDNHLSEAEKLYTEMSPLEALLEGDEVMDADREIEIRKQYNQLKIPYDSRQLHISIFSNQIARREKLVNHKTLMAGYTESMDNWKADEQELNEKRDSLSTRLKQIQQHANEDMAKARQAETDAATAYAQAVAWGDTEGEKKADADAQKHAKNLATAAEHNRRQHLIIAALEQELIIVDQHIVEAKKEYNAIERQALLLAHTVLEEQWNEKAKELLDMGGKLWAAYRLIDRDQISLRKLQLPEEGERFYSWDSSDLSERSYKYTVQDVLAM</sequence>
<keyword evidence="1" id="KW-0175">Coiled coil</keyword>
<organism evidence="2 3">
    <name type="scientific">Pseudomonas psychrophila</name>
    <dbReference type="NCBI Taxonomy" id="122355"/>
    <lineage>
        <taxon>Bacteria</taxon>
        <taxon>Pseudomonadati</taxon>
        <taxon>Pseudomonadota</taxon>
        <taxon>Gammaproteobacteria</taxon>
        <taxon>Pseudomonadales</taxon>
        <taxon>Pseudomonadaceae</taxon>
        <taxon>Pseudomonas</taxon>
    </lineage>
</organism>
<evidence type="ECO:0000256" key="1">
    <source>
        <dbReference type="SAM" id="Coils"/>
    </source>
</evidence>
<evidence type="ECO:0000313" key="3">
    <source>
        <dbReference type="Proteomes" id="UP000182058"/>
    </source>
</evidence>
<dbReference type="EMBL" id="LT629795">
    <property type="protein sequence ID" value="SDU42043.1"/>
    <property type="molecule type" value="Genomic_DNA"/>
</dbReference>
<evidence type="ECO:0008006" key="4">
    <source>
        <dbReference type="Google" id="ProtNLM"/>
    </source>
</evidence>
<feature type="coiled-coil region" evidence="1">
    <location>
        <begin position="130"/>
        <end position="164"/>
    </location>
</feature>
<dbReference type="RefSeq" id="WP_403211856.1">
    <property type="nucleotide sequence ID" value="NZ_CP049044.1"/>
</dbReference>
<dbReference type="Proteomes" id="UP000182058">
    <property type="component" value="Chromosome I"/>
</dbReference>
<keyword evidence="3" id="KW-1185">Reference proteome</keyword>
<gene>
    <name evidence="2" type="ORF">SAMN04490201_1532</name>
</gene>
<evidence type="ECO:0000313" key="2">
    <source>
        <dbReference type="EMBL" id="SDU42043.1"/>
    </source>
</evidence>
<proteinExistence type="predicted"/>